<dbReference type="AlphaFoldDB" id="A0ABD2YIW6"/>
<dbReference type="InterPro" id="IPR050130">
    <property type="entry name" value="ClpA_ClpB"/>
</dbReference>
<dbReference type="InterPro" id="IPR027417">
    <property type="entry name" value="P-loop_NTPase"/>
</dbReference>
<dbReference type="PANTHER" id="PTHR11638:SF189">
    <property type="entry name" value="CLP R DOMAIN-CONTAINING PROTEIN"/>
    <property type="match status" value="1"/>
</dbReference>
<dbReference type="GO" id="GO:0005524">
    <property type="term" value="F:ATP binding"/>
    <property type="evidence" value="ECO:0007669"/>
    <property type="project" value="UniProtKB-KW"/>
</dbReference>
<organism evidence="3 4">
    <name type="scientific">Cinchona calisaya</name>
    <dbReference type="NCBI Taxonomy" id="153742"/>
    <lineage>
        <taxon>Eukaryota</taxon>
        <taxon>Viridiplantae</taxon>
        <taxon>Streptophyta</taxon>
        <taxon>Embryophyta</taxon>
        <taxon>Tracheophyta</taxon>
        <taxon>Spermatophyta</taxon>
        <taxon>Magnoliopsida</taxon>
        <taxon>eudicotyledons</taxon>
        <taxon>Gunneridae</taxon>
        <taxon>Pentapetalae</taxon>
        <taxon>asterids</taxon>
        <taxon>lamiids</taxon>
        <taxon>Gentianales</taxon>
        <taxon>Rubiaceae</taxon>
        <taxon>Cinchonoideae</taxon>
        <taxon>Cinchoneae</taxon>
        <taxon>Cinchona</taxon>
    </lineage>
</organism>
<keyword evidence="2" id="KW-0067">ATP-binding</keyword>
<evidence type="ECO:0000313" key="3">
    <source>
        <dbReference type="EMBL" id="KAL3507328.1"/>
    </source>
</evidence>
<accession>A0ABD2YIW6</accession>
<name>A0ABD2YIW6_9GENT</name>
<reference evidence="3 4" key="1">
    <citation type="submission" date="2024-11" db="EMBL/GenBank/DDBJ databases">
        <title>A near-complete genome assembly of Cinchona calisaya.</title>
        <authorList>
            <person name="Lian D.C."/>
            <person name="Zhao X.W."/>
            <person name="Wei L."/>
        </authorList>
    </citation>
    <scope>NUCLEOTIDE SEQUENCE [LARGE SCALE GENOMIC DNA]</scope>
    <source>
        <tissue evidence="3">Nenye</tissue>
    </source>
</reference>
<dbReference type="PANTHER" id="PTHR11638">
    <property type="entry name" value="ATP-DEPENDENT CLP PROTEASE"/>
    <property type="match status" value="1"/>
</dbReference>
<evidence type="ECO:0000313" key="4">
    <source>
        <dbReference type="Proteomes" id="UP001630127"/>
    </source>
</evidence>
<comment type="caution">
    <text evidence="3">The sequence shown here is derived from an EMBL/GenBank/DDBJ whole genome shotgun (WGS) entry which is preliminary data.</text>
</comment>
<protein>
    <submittedName>
        <fullName evidence="3">Uncharacterized protein</fullName>
    </submittedName>
</protein>
<evidence type="ECO:0000256" key="1">
    <source>
        <dbReference type="ARBA" id="ARBA00022741"/>
    </source>
</evidence>
<gene>
    <name evidence="3" type="ORF">ACH5RR_032710</name>
</gene>
<dbReference type="SUPFAM" id="SSF52540">
    <property type="entry name" value="P-loop containing nucleoside triphosphate hydrolases"/>
    <property type="match status" value="1"/>
</dbReference>
<keyword evidence="4" id="KW-1185">Reference proteome</keyword>
<dbReference type="Proteomes" id="UP001630127">
    <property type="component" value="Unassembled WGS sequence"/>
</dbReference>
<keyword evidence="1" id="KW-0547">Nucleotide-binding</keyword>
<dbReference type="EMBL" id="JBJUIK010000013">
    <property type="protein sequence ID" value="KAL3507328.1"/>
    <property type="molecule type" value="Genomic_DNA"/>
</dbReference>
<sequence>MPYWRTGVGKRVIVAGVAQRIVNATVPKKLQGNKIFSINWENLVAGTKLPTEIEQRLRLAVDEAKQSHGAAIFFINQWHNFIGISTKTNVANI</sequence>
<dbReference type="Gene3D" id="3.40.50.300">
    <property type="entry name" value="P-loop containing nucleotide triphosphate hydrolases"/>
    <property type="match status" value="1"/>
</dbReference>
<evidence type="ECO:0000256" key="2">
    <source>
        <dbReference type="ARBA" id="ARBA00022840"/>
    </source>
</evidence>
<proteinExistence type="predicted"/>